<dbReference type="AlphaFoldDB" id="A0A1M6X7A4"/>
<evidence type="ECO:0000313" key="2">
    <source>
        <dbReference type="Proteomes" id="UP000184395"/>
    </source>
</evidence>
<proteinExistence type="predicted"/>
<gene>
    <name evidence="1" type="ORF">SAMN05192548_105318</name>
</gene>
<sequence>MDAIPLLPRMSFAGKPFSKMALSSSNDRSAKNPAFPYAENYAAWVEISNNYRRIDRQTIYFILKEIGLLLINCRGMSFKPRCF</sequence>
<dbReference type="Proteomes" id="UP000184395">
    <property type="component" value="Unassembled WGS sequence"/>
</dbReference>
<accession>A0A1M6X7A4</accession>
<reference evidence="1 2" key="1">
    <citation type="submission" date="2016-11" db="EMBL/GenBank/DDBJ databases">
        <authorList>
            <person name="Jaros S."/>
            <person name="Januszkiewicz K."/>
            <person name="Wedrychowicz H."/>
        </authorList>
    </citation>
    <scope>NUCLEOTIDE SEQUENCE [LARGE SCALE GENOMIC DNA]</scope>
    <source>
        <strain evidence="1 2">LMG 20594</strain>
    </source>
</reference>
<protein>
    <submittedName>
        <fullName evidence="1">Uncharacterized protein</fullName>
    </submittedName>
</protein>
<name>A0A1M6X7A4_9BURK</name>
<dbReference type="EMBL" id="FRAB01000053">
    <property type="protein sequence ID" value="SHL01880.1"/>
    <property type="molecule type" value="Genomic_DNA"/>
</dbReference>
<organism evidence="1 2">
    <name type="scientific">Paraburkholderia terricola</name>
    <dbReference type="NCBI Taxonomy" id="169427"/>
    <lineage>
        <taxon>Bacteria</taxon>
        <taxon>Pseudomonadati</taxon>
        <taxon>Pseudomonadota</taxon>
        <taxon>Betaproteobacteria</taxon>
        <taxon>Burkholderiales</taxon>
        <taxon>Burkholderiaceae</taxon>
        <taxon>Paraburkholderia</taxon>
    </lineage>
</organism>
<evidence type="ECO:0000313" key="1">
    <source>
        <dbReference type="EMBL" id="SHL01880.1"/>
    </source>
</evidence>